<dbReference type="GeneID" id="33559906"/>
<feature type="region of interest" description="Disordered" evidence="1">
    <location>
        <begin position="98"/>
        <end position="127"/>
    </location>
</feature>
<dbReference type="InParanoid" id="A0A1Y1UK74"/>
<evidence type="ECO:0000256" key="1">
    <source>
        <dbReference type="SAM" id="MobiDB-lite"/>
    </source>
</evidence>
<organism evidence="2 3">
    <name type="scientific">Kockovaella imperatae</name>
    <dbReference type="NCBI Taxonomy" id="4999"/>
    <lineage>
        <taxon>Eukaryota</taxon>
        <taxon>Fungi</taxon>
        <taxon>Dikarya</taxon>
        <taxon>Basidiomycota</taxon>
        <taxon>Agaricomycotina</taxon>
        <taxon>Tremellomycetes</taxon>
        <taxon>Tremellales</taxon>
        <taxon>Cuniculitremaceae</taxon>
        <taxon>Kockovaella</taxon>
    </lineage>
</organism>
<dbReference type="AlphaFoldDB" id="A0A1Y1UK74"/>
<dbReference type="EMBL" id="NBSH01000005">
    <property type="protein sequence ID" value="ORX37525.1"/>
    <property type="molecule type" value="Genomic_DNA"/>
</dbReference>
<evidence type="ECO:0000313" key="3">
    <source>
        <dbReference type="Proteomes" id="UP000193218"/>
    </source>
</evidence>
<dbReference type="Proteomes" id="UP000193218">
    <property type="component" value="Unassembled WGS sequence"/>
</dbReference>
<protein>
    <submittedName>
        <fullName evidence="2">Uncharacterized protein</fullName>
    </submittedName>
</protein>
<feature type="compositionally biased region" description="Low complexity" evidence="1">
    <location>
        <begin position="107"/>
        <end position="120"/>
    </location>
</feature>
<accession>A0A1Y1UK74</accession>
<gene>
    <name evidence="2" type="ORF">BD324DRAFT_650102</name>
</gene>
<dbReference type="RefSeq" id="XP_021871512.1">
    <property type="nucleotide sequence ID" value="XM_022018097.1"/>
</dbReference>
<keyword evidence="3" id="KW-1185">Reference proteome</keyword>
<reference evidence="2 3" key="1">
    <citation type="submission" date="2017-03" db="EMBL/GenBank/DDBJ databases">
        <title>Widespread Adenine N6-methylation of Active Genes in Fungi.</title>
        <authorList>
            <consortium name="DOE Joint Genome Institute"/>
            <person name="Mondo S.J."/>
            <person name="Dannebaum R.O."/>
            <person name="Kuo R.C."/>
            <person name="Louie K.B."/>
            <person name="Bewick A.J."/>
            <person name="Labutti K."/>
            <person name="Haridas S."/>
            <person name="Kuo A."/>
            <person name="Salamov A."/>
            <person name="Ahrendt S.R."/>
            <person name="Lau R."/>
            <person name="Bowen B.P."/>
            <person name="Lipzen A."/>
            <person name="Sullivan W."/>
            <person name="Andreopoulos W.B."/>
            <person name="Clum A."/>
            <person name="Lindquist E."/>
            <person name="Daum C."/>
            <person name="Northen T.R."/>
            <person name="Ramamoorthy G."/>
            <person name="Schmitz R.J."/>
            <person name="Gryganskyi A."/>
            <person name="Culley D."/>
            <person name="Magnuson J."/>
            <person name="James T.Y."/>
            <person name="O'Malley M.A."/>
            <person name="Stajich J.E."/>
            <person name="Spatafora J.W."/>
            <person name="Visel A."/>
            <person name="Grigoriev I.V."/>
        </authorList>
    </citation>
    <scope>NUCLEOTIDE SEQUENCE [LARGE SCALE GENOMIC DNA]</scope>
    <source>
        <strain evidence="2 3">NRRL Y-17943</strain>
    </source>
</reference>
<proteinExistence type="predicted"/>
<evidence type="ECO:0000313" key="2">
    <source>
        <dbReference type="EMBL" id="ORX37525.1"/>
    </source>
</evidence>
<comment type="caution">
    <text evidence="2">The sequence shown here is derived from an EMBL/GenBank/DDBJ whole genome shotgun (WGS) entry which is preliminary data.</text>
</comment>
<name>A0A1Y1UK74_9TREE</name>
<sequence length="127" mass="13397">MVSSLEKRIMLTKLASKCTSPRSCRLCHGPLTLPNPNAPPTRAESIIGQVDCHPSCLPFACTGCVQKDRQSYGLCNIASSDSRCTLCSEEAEDGWNGRLTTTMSRNASPPASPTSSASSSDGGLGLY</sequence>